<evidence type="ECO:0000256" key="2">
    <source>
        <dbReference type="SAM" id="MobiDB-lite"/>
    </source>
</evidence>
<feature type="domain" description="SPOR" evidence="4">
    <location>
        <begin position="507"/>
        <end position="585"/>
    </location>
</feature>
<evidence type="ECO:0000259" key="4">
    <source>
        <dbReference type="PROSITE" id="PS51724"/>
    </source>
</evidence>
<dbReference type="PROSITE" id="PS51724">
    <property type="entry name" value="SPOR"/>
    <property type="match status" value="1"/>
</dbReference>
<dbReference type="AlphaFoldDB" id="A0A1Y2KAQ0"/>
<dbReference type="PROSITE" id="PS50005">
    <property type="entry name" value="TPR"/>
    <property type="match status" value="1"/>
</dbReference>
<dbReference type="Gene3D" id="3.30.70.1070">
    <property type="entry name" value="Sporulation related repeat"/>
    <property type="match status" value="1"/>
</dbReference>
<protein>
    <recommendedName>
        <fullName evidence="4">SPOR domain-containing protein</fullName>
    </recommendedName>
</protein>
<organism evidence="5 6">
    <name type="scientific">Magnetofaba australis IT-1</name>
    <dbReference type="NCBI Taxonomy" id="1434232"/>
    <lineage>
        <taxon>Bacteria</taxon>
        <taxon>Pseudomonadati</taxon>
        <taxon>Pseudomonadota</taxon>
        <taxon>Magnetococcia</taxon>
        <taxon>Magnetococcales</taxon>
        <taxon>Magnetococcaceae</taxon>
        <taxon>Magnetofaba</taxon>
    </lineage>
</organism>
<dbReference type="InterPro" id="IPR007730">
    <property type="entry name" value="SPOR-like_dom"/>
</dbReference>
<keyword evidence="3" id="KW-0732">Signal</keyword>
<dbReference type="STRING" id="1434232.MAIT1_02770"/>
<gene>
    <name evidence="5" type="ORF">MAIT1_02770</name>
</gene>
<name>A0A1Y2KAQ0_9PROT</name>
<dbReference type="InterPro" id="IPR019734">
    <property type="entry name" value="TPR_rpt"/>
</dbReference>
<evidence type="ECO:0000313" key="5">
    <source>
        <dbReference type="EMBL" id="OSM08618.1"/>
    </source>
</evidence>
<feature type="chain" id="PRO_5012192406" description="SPOR domain-containing protein" evidence="3">
    <location>
        <begin position="31"/>
        <end position="587"/>
    </location>
</feature>
<accession>A0A1Y2KAQ0</accession>
<dbReference type="Pfam" id="PF13181">
    <property type="entry name" value="TPR_8"/>
    <property type="match status" value="1"/>
</dbReference>
<dbReference type="InterPro" id="IPR011990">
    <property type="entry name" value="TPR-like_helical_dom_sf"/>
</dbReference>
<dbReference type="Gene3D" id="1.25.40.10">
    <property type="entry name" value="Tetratricopeptide repeat domain"/>
    <property type="match status" value="1"/>
</dbReference>
<dbReference type="SUPFAM" id="SSF110997">
    <property type="entry name" value="Sporulation related repeat"/>
    <property type="match status" value="1"/>
</dbReference>
<feature type="repeat" description="TPR" evidence="1">
    <location>
        <begin position="57"/>
        <end position="90"/>
    </location>
</feature>
<dbReference type="OrthoDB" id="8912395at2"/>
<proteinExistence type="predicted"/>
<sequence>MKSSHFHTFQMLVTLCCALAFAVLLNPAQAESPRLREALVELRQIALDSASSKEDQITLLQEIGDLYLAQGRFELAEPYLERALKLATFSKPPNYARIMALTTQVSEIDLAYERYELATRKFNALLVQQRAKPRLTASWVKRMNLGLARARSGLAQTVLTRGSALASATVLMNQSIPELTEQLGPFHAESIAARLLNIEILLARGQLGEAQTEIQALEGGWSGRQPNATRLQRARLKFLNALLFARLNRMDEAMQSMAAALADVGGGHTQMSAEENAFWMEAATMGAILKARTGASGGAKAELQRVETIVSRIYGLGSLKHARWLIAVGALLGSVGDRSLGDSFTLRGKQIGQNDLSEMPKLAAQWAQDLGKEYTAESNELSLIKAHDQVRLLMAHLLKKPDNVAYWTERYPEFSMRVETQKAPPKIDFSSLTTMGSPAVSNNQTPISKAVSAPAAPASSPVKEAGASSQTPVVKPAKPVDKTSSVVRLGQKTKPITKLVAYAPPPASEQVGYYIAIGCYGSEQSSHKILAKVQARSLPVYQRTVRRTSSTLYCALAGPFESRPEADLAAESMTALGIKGFLIKTYR</sequence>
<evidence type="ECO:0000313" key="6">
    <source>
        <dbReference type="Proteomes" id="UP000194003"/>
    </source>
</evidence>
<evidence type="ECO:0000256" key="1">
    <source>
        <dbReference type="PROSITE-ProRule" id="PRU00339"/>
    </source>
</evidence>
<dbReference type="GO" id="GO:0042834">
    <property type="term" value="F:peptidoglycan binding"/>
    <property type="evidence" value="ECO:0007669"/>
    <property type="project" value="InterPro"/>
</dbReference>
<feature type="signal peptide" evidence="3">
    <location>
        <begin position="1"/>
        <end position="30"/>
    </location>
</feature>
<evidence type="ECO:0000256" key="3">
    <source>
        <dbReference type="SAM" id="SignalP"/>
    </source>
</evidence>
<dbReference type="InterPro" id="IPR036680">
    <property type="entry name" value="SPOR-like_sf"/>
</dbReference>
<feature type="region of interest" description="Disordered" evidence="2">
    <location>
        <begin position="451"/>
        <end position="479"/>
    </location>
</feature>
<keyword evidence="1" id="KW-0802">TPR repeat</keyword>
<dbReference type="EMBL" id="LVJN01000004">
    <property type="protein sequence ID" value="OSM08618.1"/>
    <property type="molecule type" value="Genomic_DNA"/>
</dbReference>
<reference evidence="5 6" key="1">
    <citation type="journal article" date="2016" name="BMC Genomics">
        <title>Combined genomic and structural analyses of a cultured magnetotactic bacterium reveals its niche adaptation to a dynamic environment.</title>
        <authorList>
            <person name="Araujo A.C."/>
            <person name="Morillo V."/>
            <person name="Cypriano J."/>
            <person name="Teixeira L.C."/>
            <person name="Leao P."/>
            <person name="Lyra S."/>
            <person name="Almeida L.G."/>
            <person name="Bazylinski D.A."/>
            <person name="Vasconcellos A.T."/>
            <person name="Abreu F."/>
            <person name="Lins U."/>
        </authorList>
    </citation>
    <scope>NUCLEOTIDE SEQUENCE [LARGE SCALE GENOMIC DNA]</scope>
    <source>
        <strain evidence="5 6">IT-1</strain>
    </source>
</reference>
<feature type="compositionally biased region" description="Low complexity" evidence="2">
    <location>
        <begin position="451"/>
        <end position="463"/>
    </location>
</feature>
<comment type="caution">
    <text evidence="5">The sequence shown here is derived from an EMBL/GenBank/DDBJ whole genome shotgun (WGS) entry which is preliminary data.</text>
</comment>
<dbReference type="RefSeq" id="WP_085440030.1">
    <property type="nucleotide sequence ID" value="NZ_LVJN01000004.1"/>
</dbReference>
<keyword evidence="6" id="KW-1185">Reference proteome</keyword>
<dbReference type="Proteomes" id="UP000194003">
    <property type="component" value="Unassembled WGS sequence"/>
</dbReference>
<dbReference type="Pfam" id="PF05036">
    <property type="entry name" value="SPOR"/>
    <property type="match status" value="1"/>
</dbReference>